<evidence type="ECO:0000256" key="9">
    <source>
        <dbReference type="ARBA" id="ARBA00023224"/>
    </source>
</evidence>
<evidence type="ECO:0000256" key="4">
    <source>
        <dbReference type="ARBA" id="ARBA00022692"/>
    </source>
</evidence>
<dbReference type="PANTHER" id="PTHR21137:SF35">
    <property type="entry name" value="ODORANT RECEPTOR 19A-RELATED"/>
    <property type="match status" value="1"/>
</dbReference>
<proteinExistence type="evidence at transcript level"/>
<keyword evidence="7 10" id="KW-0472">Membrane</keyword>
<dbReference type="GO" id="GO:0005549">
    <property type="term" value="F:odorant binding"/>
    <property type="evidence" value="ECO:0007669"/>
    <property type="project" value="InterPro"/>
</dbReference>
<sequence>MFCLFLFGFLKTGGMIAAWCDPPIFMESIAPVLISLMCVVKFINFIYNSEKMKALLDTLNADWASLTDENELKILNRWALDSRKNTIFYAGAVYGSMAPFMLGPLVPLAVKMLPDGLLPMNMTMSQPLMFHVEYLIDADLYYLPLVIHSYFGTWTYITVVVAIDSMFMVYVQHACAIFDLIGYRLAHLVTSKDILVNIKPKIIDDKAYERVVQCIIRHSETLKYAQMIESANSLSFLLQLMINMITISFTSFQAATKLNRPDEAFRYASFTIAQTFHLFFESWPSQRLADESARICEYTTRSLWYLTSLRSRKVLQLLIMRSLQPCQLTAGGFYNLNLENFSSVIKMNKH</sequence>
<dbReference type="EMBL" id="MT671000">
    <property type="protein sequence ID" value="QNL15004.1"/>
    <property type="molecule type" value="mRNA"/>
</dbReference>
<dbReference type="GO" id="GO:0007165">
    <property type="term" value="P:signal transduction"/>
    <property type="evidence" value="ECO:0007669"/>
    <property type="project" value="UniProtKB-KW"/>
</dbReference>
<feature type="transmembrane region" description="Helical" evidence="10">
    <location>
        <begin position="87"/>
        <end position="110"/>
    </location>
</feature>
<feature type="signal peptide" evidence="11">
    <location>
        <begin position="1"/>
        <end position="18"/>
    </location>
</feature>
<evidence type="ECO:0000256" key="11">
    <source>
        <dbReference type="SAM" id="SignalP"/>
    </source>
</evidence>
<dbReference type="GO" id="GO:0005886">
    <property type="term" value="C:plasma membrane"/>
    <property type="evidence" value="ECO:0007669"/>
    <property type="project" value="UniProtKB-SubCell"/>
</dbReference>
<evidence type="ECO:0000256" key="8">
    <source>
        <dbReference type="ARBA" id="ARBA00023170"/>
    </source>
</evidence>
<keyword evidence="2" id="KW-1003">Cell membrane</keyword>
<comment type="similarity">
    <text evidence="10">Belongs to the insect chemoreceptor superfamily. Heteromeric odorant receptor channel (TC 1.A.69) family.</text>
</comment>
<dbReference type="GO" id="GO:0004984">
    <property type="term" value="F:olfactory receptor activity"/>
    <property type="evidence" value="ECO:0007669"/>
    <property type="project" value="InterPro"/>
</dbReference>
<evidence type="ECO:0000256" key="7">
    <source>
        <dbReference type="ARBA" id="ARBA00023136"/>
    </source>
</evidence>
<comment type="caution">
    <text evidence="10">Lacks conserved residue(s) required for the propagation of feature annotation.</text>
</comment>
<evidence type="ECO:0000256" key="3">
    <source>
        <dbReference type="ARBA" id="ARBA00022606"/>
    </source>
</evidence>
<feature type="transmembrane region" description="Helical" evidence="10">
    <location>
        <begin position="141"/>
        <end position="163"/>
    </location>
</feature>
<keyword evidence="5 10" id="KW-0552">Olfaction</keyword>
<keyword evidence="4 10" id="KW-0812">Transmembrane</keyword>
<protein>
    <recommendedName>
        <fullName evidence="10">Odorant receptor</fullName>
    </recommendedName>
</protein>
<dbReference type="Pfam" id="PF02949">
    <property type="entry name" value="7tm_6"/>
    <property type="match status" value="1"/>
</dbReference>
<keyword evidence="3 10" id="KW-0716">Sensory transduction</keyword>
<organism evidence="12">
    <name type="scientific">Aulacocentrum confusum</name>
    <dbReference type="NCBI Taxonomy" id="2767324"/>
    <lineage>
        <taxon>Eukaryota</taxon>
        <taxon>Metazoa</taxon>
        <taxon>Ecdysozoa</taxon>
        <taxon>Arthropoda</taxon>
        <taxon>Hexapoda</taxon>
        <taxon>Insecta</taxon>
        <taxon>Pterygota</taxon>
        <taxon>Neoptera</taxon>
        <taxon>Endopterygota</taxon>
        <taxon>Hymenoptera</taxon>
        <taxon>Apocrita</taxon>
        <taxon>Ichneumonoidea</taxon>
        <taxon>Braconidae</taxon>
        <taxon>Macrocentrinae</taxon>
        <taxon>Aulacocentrum</taxon>
    </lineage>
</organism>
<dbReference type="InterPro" id="IPR004117">
    <property type="entry name" value="7tm6_olfct_rcpt"/>
</dbReference>
<feature type="transmembrane region" description="Helical" evidence="10">
    <location>
        <begin position="233"/>
        <end position="252"/>
    </location>
</feature>
<reference evidence="12" key="1">
    <citation type="submission" date="2020-06" db="EMBL/GenBank/DDBJ databases">
        <authorList>
            <person name="Sheng S."/>
        </authorList>
    </citation>
    <scope>NUCLEOTIDE SEQUENCE</scope>
    <source>
        <tissue evidence="12">Antenna</tissue>
    </source>
</reference>
<feature type="chain" id="PRO_5028848619" description="Odorant receptor" evidence="11">
    <location>
        <begin position="19"/>
        <end position="350"/>
    </location>
</feature>
<accession>A0A7G8Z979</accession>
<evidence type="ECO:0000256" key="10">
    <source>
        <dbReference type="RuleBase" id="RU351113"/>
    </source>
</evidence>
<evidence type="ECO:0000313" key="12">
    <source>
        <dbReference type="EMBL" id="QNL15004.1"/>
    </source>
</evidence>
<dbReference type="AlphaFoldDB" id="A0A7G8Z979"/>
<evidence type="ECO:0000256" key="6">
    <source>
        <dbReference type="ARBA" id="ARBA00022989"/>
    </source>
</evidence>
<name>A0A7G8Z979_9HYME</name>
<evidence type="ECO:0000256" key="2">
    <source>
        <dbReference type="ARBA" id="ARBA00022475"/>
    </source>
</evidence>
<keyword evidence="11" id="KW-0732">Signal</keyword>
<evidence type="ECO:0000256" key="1">
    <source>
        <dbReference type="ARBA" id="ARBA00004651"/>
    </source>
</evidence>
<evidence type="ECO:0000256" key="5">
    <source>
        <dbReference type="ARBA" id="ARBA00022725"/>
    </source>
</evidence>
<keyword evidence="6 10" id="KW-1133">Transmembrane helix</keyword>
<gene>
    <name evidence="12" type="primary">OR60</name>
</gene>
<dbReference type="PANTHER" id="PTHR21137">
    <property type="entry name" value="ODORANT RECEPTOR"/>
    <property type="match status" value="1"/>
</dbReference>
<comment type="subcellular location">
    <subcellularLocation>
        <location evidence="1 10">Cell membrane</location>
        <topology evidence="1 10">Multi-pass membrane protein</topology>
    </subcellularLocation>
</comment>
<feature type="transmembrane region" description="Helical" evidence="10">
    <location>
        <begin position="28"/>
        <end position="47"/>
    </location>
</feature>
<keyword evidence="9 10" id="KW-0807">Transducer</keyword>
<keyword evidence="8 10" id="KW-0675">Receptor</keyword>